<gene>
    <name evidence="7" type="ORF">SAMN04488045_1208</name>
</gene>
<dbReference type="Proteomes" id="UP000236752">
    <property type="component" value="Unassembled WGS sequence"/>
</dbReference>
<evidence type="ECO:0000256" key="3">
    <source>
        <dbReference type="ARBA" id="ARBA00014472"/>
    </source>
</evidence>
<evidence type="ECO:0000313" key="7">
    <source>
        <dbReference type="EMBL" id="SEF91437.1"/>
    </source>
</evidence>
<evidence type="ECO:0000256" key="5">
    <source>
        <dbReference type="RuleBase" id="RU004106"/>
    </source>
</evidence>
<dbReference type="InterPro" id="IPR036038">
    <property type="entry name" value="Aminotransferase-like"/>
</dbReference>
<dbReference type="RefSeq" id="WP_234994694.1">
    <property type="nucleotide sequence ID" value="NZ_FNUZ01000002.1"/>
</dbReference>
<keyword evidence="4 6" id="KW-0663">Pyridoxal phosphate</keyword>
<organism evidence="7 8">
    <name type="scientific">Thalassococcus halodurans</name>
    <dbReference type="NCBI Taxonomy" id="373675"/>
    <lineage>
        <taxon>Bacteria</taxon>
        <taxon>Pseudomonadati</taxon>
        <taxon>Pseudomonadota</taxon>
        <taxon>Alphaproteobacteria</taxon>
        <taxon>Rhodobacterales</taxon>
        <taxon>Roseobacteraceae</taxon>
        <taxon>Thalassococcus</taxon>
    </lineage>
</organism>
<keyword evidence="8" id="KW-1185">Reference proteome</keyword>
<dbReference type="Gene3D" id="3.30.470.10">
    <property type="match status" value="1"/>
</dbReference>
<dbReference type="Pfam" id="PF01063">
    <property type="entry name" value="Aminotran_4"/>
    <property type="match status" value="1"/>
</dbReference>
<dbReference type="InterPro" id="IPR043131">
    <property type="entry name" value="BCAT-like_N"/>
</dbReference>
<sequence>MESAFRGTCPDDLNVIETCLSAADAGIVLWPFHKQRLLSTCDRLGIPLDMGAVESAIAKVPTDVDRRVRLTVDLQGTIAVACPEAAPIADSWTLTWADETLMSDDPWRGVKTTERGIYDRARASLPDGIDEVLFLNERGEVVEGTITNVFVERGGMLLTPPLSSGALPGVLRASLIDGGRARENVLTPADLEGAQLFVGNALRGLIPAHLRK</sequence>
<dbReference type="EMBL" id="FNUZ01000002">
    <property type="protein sequence ID" value="SEF91437.1"/>
    <property type="molecule type" value="Genomic_DNA"/>
</dbReference>
<dbReference type="AlphaFoldDB" id="A0A1H5VY01"/>
<dbReference type="NCBIfam" id="NF005729">
    <property type="entry name" value="PRK07546.1-3"/>
    <property type="match status" value="1"/>
</dbReference>
<reference evidence="7 8" key="1">
    <citation type="submission" date="2016-10" db="EMBL/GenBank/DDBJ databases">
        <authorList>
            <person name="de Groot N.N."/>
        </authorList>
    </citation>
    <scope>NUCLEOTIDE SEQUENCE [LARGE SCALE GENOMIC DNA]</scope>
    <source>
        <strain evidence="7 8">DSM 26915</strain>
    </source>
</reference>
<evidence type="ECO:0000256" key="6">
    <source>
        <dbReference type="RuleBase" id="RU004516"/>
    </source>
</evidence>
<name>A0A1H5VY01_9RHOB</name>
<proteinExistence type="inferred from homology"/>
<dbReference type="Gene3D" id="3.20.10.10">
    <property type="entry name" value="D-amino Acid Aminotransferase, subunit A, domain 2"/>
    <property type="match status" value="1"/>
</dbReference>
<dbReference type="SUPFAM" id="SSF56752">
    <property type="entry name" value="D-aminoacid aminotransferase-like PLP-dependent enzymes"/>
    <property type="match status" value="1"/>
</dbReference>
<evidence type="ECO:0000256" key="1">
    <source>
        <dbReference type="ARBA" id="ARBA00001933"/>
    </source>
</evidence>
<keyword evidence="7" id="KW-0456">Lyase</keyword>
<dbReference type="PROSITE" id="PS00770">
    <property type="entry name" value="AA_TRANSFER_CLASS_4"/>
    <property type="match status" value="1"/>
</dbReference>
<dbReference type="InterPro" id="IPR001544">
    <property type="entry name" value="Aminotrans_IV"/>
</dbReference>
<evidence type="ECO:0000313" key="8">
    <source>
        <dbReference type="Proteomes" id="UP000236752"/>
    </source>
</evidence>
<dbReference type="GO" id="GO:0016829">
    <property type="term" value="F:lyase activity"/>
    <property type="evidence" value="ECO:0007669"/>
    <property type="project" value="UniProtKB-KW"/>
</dbReference>
<accession>A0A1H5VY01</accession>
<dbReference type="InterPro" id="IPR018300">
    <property type="entry name" value="Aminotrans_IV_CS"/>
</dbReference>
<comment type="similarity">
    <text evidence="2 5">Belongs to the class-IV pyridoxal-phosphate-dependent aminotransferase family.</text>
</comment>
<evidence type="ECO:0000256" key="2">
    <source>
        <dbReference type="ARBA" id="ARBA00009320"/>
    </source>
</evidence>
<evidence type="ECO:0000256" key="4">
    <source>
        <dbReference type="ARBA" id="ARBA00022898"/>
    </source>
</evidence>
<dbReference type="InterPro" id="IPR043132">
    <property type="entry name" value="BCAT-like_C"/>
</dbReference>
<comment type="cofactor">
    <cofactor evidence="1 6">
        <name>pyridoxal 5'-phosphate</name>
        <dbReference type="ChEBI" id="CHEBI:597326"/>
    </cofactor>
</comment>
<protein>
    <recommendedName>
        <fullName evidence="3">Probable branched-chain-amino-acid aminotransferase</fullName>
    </recommendedName>
</protein>